<gene>
    <name evidence="1" type="ORF">SAMN04244572_02906</name>
</gene>
<reference evidence="1 2" key="1">
    <citation type="submission" date="2016-10" db="EMBL/GenBank/DDBJ databases">
        <authorList>
            <person name="de Groot N.N."/>
        </authorList>
    </citation>
    <scope>NUCLEOTIDE SEQUENCE [LARGE SCALE GENOMIC DNA]</scope>
    <source>
        <strain evidence="1 2">DSM 373</strain>
    </source>
</reference>
<accession>A0A1H6WPQ9</accession>
<name>A0A1H6WPQ9_9GAMM</name>
<sequence length="167" mass="18359">MNFPPLIAELHEREFDYADGEGMDFEPFQSFLPPEEVQDWFKAWTGNKEADGSKFLVFGKDGSGGFAAIWLANESATVLDQPVVFMGSEGETGVVAKNFDDYLWLLASGHGPYEAVTYPDDSKAKSQIFAEFARAHSGSTARAPSELLAAANSAYPAFKNWVESQCR</sequence>
<protein>
    <recommendedName>
        <fullName evidence="3">SMI1 / KNR4 family (SUKH-1)</fullName>
    </recommendedName>
</protein>
<evidence type="ECO:0000313" key="1">
    <source>
        <dbReference type="EMBL" id="SEJ14355.1"/>
    </source>
</evidence>
<dbReference type="RefSeq" id="WP_090732916.1">
    <property type="nucleotide sequence ID" value="NZ_FNYQ01000052.1"/>
</dbReference>
<evidence type="ECO:0008006" key="3">
    <source>
        <dbReference type="Google" id="ProtNLM"/>
    </source>
</evidence>
<proteinExistence type="predicted"/>
<organism evidence="1 2">
    <name type="scientific">Azotobacter beijerinckii</name>
    <dbReference type="NCBI Taxonomy" id="170623"/>
    <lineage>
        <taxon>Bacteria</taxon>
        <taxon>Pseudomonadati</taxon>
        <taxon>Pseudomonadota</taxon>
        <taxon>Gammaproteobacteria</taxon>
        <taxon>Pseudomonadales</taxon>
        <taxon>Pseudomonadaceae</taxon>
        <taxon>Azotobacter</taxon>
    </lineage>
</organism>
<dbReference type="AlphaFoldDB" id="A0A1H6WPQ9"/>
<dbReference type="OrthoDB" id="286413at2"/>
<evidence type="ECO:0000313" key="2">
    <source>
        <dbReference type="Proteomes" id="UP000199250"/>
    </source>
</evidence>
<dbReference type="EMBL" id="FNYQ01000052">
    <property type="protein sequence ID" value="SEJ14355.1"/>
    <property type="molecule type" value="Genomic_DNA"/>
</dbReference>
<dbReference type="Proteomes" id="UP000199250">
    <property type="component" value="Unassembled WGS sequence"/>
</dbReference>